<name>A0A9Q8L4W6_PASFU</name>
<keyword evidence="2" id="KW-0732">Signal</keyword>
<dbReference type="EMBL" id="CP090163">
    <property type="protein sequence ID" value="UJO10764.1"/>
    <property type="molecule type" value="Genomic_DNA"/>
</dbReference>
<feature type="signal peptide" evidence="2">
    <location>
        <begin position="1"/>
        <end position="20"/>
    </location>
</feature>
<dbReference type="OrthoDB" id="3909395at2759"/>
<dbReference type="GeneID" id="71981198"/>
<evidence type="ECO:0000256" key="1">
    <source>
        <dbReference type="SAM" id="MobiDB-lite"/>
    </source>
</evidence>
<dbReference type="OMA" id="GIRQWIS"/>
<keyword evidence="4" id="KW-1185">Reference proteome</keyword>
<feature type="region of interest" description="Disordered" evidence="1">
    <location>
        <begin position="88"/>
        <end position="115"/>
    </location>
</feature>
<sequence length="115" mass="12679">MKGGAVLSPVLATALGVLVAYSTFQPELDKQRQEKLGTFSKEHQSKEDRDKMLSNAIRSDLEEARQEALALQPKEGFAWGIRKWFNSKPQAGTSTSTPPPQSSPAHGVDQKRDDK</sequence>
<evidence type="ECO:0000313" key="4">
    <source>
        <dbReference type="Proteomes" id="UP000756132"/>
    </source>
</evidence>
<reference evidence="3" key="1">
    <citation type="submission" date="2021-12" db="EMBL/GenBank/DDBJ databases">
        <authorList>
            <person name="Zaccaron A."/>
            <person name="Stergiopoulos I."/>
        </authorList>
    </citation>
    <scope>NUCLEOTIDE SEQUENCE</scope>
    <source>
        <strain evidence="3">Race5_Kim</strain>
    </source>
</reference>
<dbReference type="KEGG" id="ffu:CLAFUR5_01320"/>
<accession>A0A9Q8L4W6</accession>
<evidence type="ECO:0000313" key="3">
    <source>
        <dbReference type="EMBL" id="UJO10764.1"/>
    </source>
</evidence>
<reference evidence="3" key="2">
    <citation type="journal article" date="2022" name="Microb. Genom.">
        <title>A chromosome-scale genome assembly of the tomato pathogen Cladosporium fulvum reveals a compartmentalized genome architecture and the presence of a dispensable chromosome.</title>
        <authorList>
            <person name="Zaccaron A.Z."/>
            <person name="Chen L.H."/>
            <person name="Samaras A."/>
            <person name="Stergiopoulos I."/>
        </authorList>
    </citation>
    <scope>NUCLEOTIDE SEQUENCE</scope>
    <source>
        <strain evidence="3">Race5_Kim</strain>
    </source>
</reference>
<organism evidence="3 4">
    <name type="scientific">Passalora fulva</name>
    <name type="common">Tomato leaf mold</name>
    <name type="synonym">Cladosporium fulvum</name>
    <dbReference type="NCBI Taxonomy" id="5499"/>
    <lineage>
        <taxon>Eukaryota</taxon>
        <taxon>Fungi</taxon>
        <taxon>Dikarya</taxon>
        <taxon>Ascomycota</taxon>
        <taxon>Pezizomycotina</taxon>
        <taxon>Dothideomycetes</taxon>
        <taxon>Dothideomycetidae</taxon>
        <taxon>Mycosphaerellales</taxon>
        <taxon>Mycosphaerellaceae</taxon>
        <taxon>Fulvia</taxon>
    </lineage>
</organism>
<proteinExistence type="predicted"/>
<evidence type="ECO:0000256" key="2">
    <source>
        <dbReference type="SAM" id="SignalP"/>
    </source>
</evidence>
<dbReference type="Proteomes" id="UP000756132">
    <property type="component" value="Chromosome 1"/>
</dbReference>
<gene>
    <name evidence="3" type="ORF">CLAFUR5_01320</name>
</gene>
<dbReference type="AlphaFoldDB" id="A0A9Q8L4W6"/>
<dbReference type="RefSeq" id="XP_047755130.1">
    <property type="nucleotide sequence ID" value="XM_047900468.1"/>
</dbReference>
<feature type="chain" id="PRO_5040404738" evidence="2">
    <location>
        <begin position="21"/>
        <end position="115"/>
    </location>
</feature>
<protein>
    <submittedName>
        <fullName evidence="3">Uncharacterized protein</fullName>
    </submittedName>
</protein>